<accession>A0A7Y9I6M3</accession>
<proteinExistence type="predicted"/>
<evidence type="ECO:0000259" key="1">
    <source>
        <dbReference type="Pfam" id="PF13529"/>
    </source>
</evidence>
<evidence type="ECO:0000313" key="2">
    <source>
        <dbReference type="EMBL" id="NYE71210.1"/>
    </source>
</evidence>
<dbReference type="RefSeq" id="WP_179751212.1">
    <property type="nucleotide sequence ID" value="NZ_JACCBU010000001.1"/>
</dbReference>
<feature type="domain" description="Peptidase C39-like" evidence="1">
    <location>
        <begin position="9"/>
        <end position="176"/>
    </location>
</feature>
<name>A0A7Y9I6M3_9ACTN</name>
<dbReference type="Proteomes" id="UP000569914">
    <property type="component" value="Unassembled WGS sequence"/>
</dbReference>
<evidence type="ECO:0000313" key="3">
    <source>
        <dbReference type="Proteomes" id="UP000569914"/>
    </source>
</evidence>
<dbReference type="AlphaFoldDB" id="A0A7Y9I6M3"/>
<keyword evidence="3" id="KW-1185">Reference proteome</keyword>
<reference evidence="2 3" key="1">
    <citation type="submission" date="2020-07" db="EMBL/GenBank/DDBJ databases">
        <title>Sequencing the genomes of 1000 actinobacteria strains.</title>
        <authorList>
            <person name="Klenk H.-P."/>
        </authorList>
    </citation>
    <scope>NUCLEOTIDE SEQUENCE [LARGE SCALE GENOMIC DNA]</scope>
    <source>
        <strain evidence="2 3">DSM 22083</strain>
    </source>
</reference>
<comment type="caution">
    <text evidence="2">The sequence shown here is derived from an EMBL/GenBank/DDBJ whole genome shotgun (WGS) entry which is preliminary data.</text>
</comment>
<sequence>MAPAVLMHQVPYYAQYESAELVPGLIAGTITPADDPRWSRSGATNREEYAFWASRTCGVACLRMALGHWGYAVPRSVPLARDLFVAGAYVRDGNSVRGLIYRPFADHVQARWGLRAHVEPTLTAGMVRRHLADGGLALISVHKAIRDPGTTQPPSRGGHLVLAVGATEDALLIHNPSGLPGTSQQYAPVSWGRLAAFSAGRGVLLGDRWDRSPTGIRATGARLS</sequence>
<gene>
    <name evidence="2" type="ORF">BKA15_002539</name>
</gene>
<organism evidence="2 3">
    <name type="scientific">Microlunatus parietis</name>
    <dbReference type="NCBI Taxonomy" id="682979"/>
    <lineage>
        <taxon>Bacteria</taxon>
        <taxon>Bacillati</taxon>
        <taxon>Actinomycetota</taxon>
        <taxon>Actinomycetes</taxon>
        <taxon>Propionibacteriales</taxon>
        <taxon>Propionibacteriaceae</taxon>
        <taxon>Microlunatus</taxon>
    </lineage>
</organism>
<dbReference type="EMBL" id="JACCBU010000001">
    <property type="protein sequence ID" value="NYE71210.1"/>
    <property type="molecule type" value="Genomic_DNA"/>
</dbReference>
<dbReference type="InterPro" id="IPR039564">
    <property type="entry name" value="Peptidase_C39-like"/>
</dbReference>
<protein>
    <recommendedName>
        <fullName evidence="1">Peptidase C39-like domain-containing protein</fullName>
    </recommendedName>
</protein>
<dbReference type="Pfam" id="PF13529">
    <property type="entry name" value="Peptidase_C39_2"/>
    <property type="match status" value="1"/>
</dbReference>